<comment type="caution">
    <text evidence="2">The sequence shown here is derived from an EMBL/GenBank/DDBJ whole genome shotgun (WGS) entry which is preliminary data.</text>
</comment>
<sequence>MQFMLLQSLQATDLIPFKLQKEVKSNAREAMPVNLARPLLCSRAKRELEDMRKAVDALDQEIQNLSQECEKLMETLKSTKEMHEREYEMLAGLTTQLNEVVMTTNGRAYGLGMLLDYNYEGASWFQTLHSDCLYAISSYSSSFAIAPSSDQQ</sequence>
<gene>
    <name evidence="2" type="ORF">KP509_11G067200</name>
</gene>
<organism evidence="2 3">
    <name type="scientific">Ceratopteris richardii</name>
    <name type="common">Triangle waterfern</name>
    <dbReference type="NCBI Taxonomy" id="49495"/>
    <lineage>
        <taxon>Eukaryota</taxon>
        <taxon>Viridiplantae</taxon>
        <taxon>Streptophyta</taxon>
        <taxon>Embryophyta</taxon>
        <taxon>Tracheophyta</taxon>
        <taxon>Polypodiopsida</taxon>
        <taxon>Polypodiidae</taxon>
        <taxon>Polypodiales</taxon>
        <taxon>Pteridineae</taxon>
        <taxon>Pteridaceae</taxon>
        <taxon>Parkerioideae</taxon>
        <taxon>Ceratopteris</taxon>
    </lineage>
</organism>
<feature type="coiled-coil region" evidence="1">
    <location>
        <begin position="41"/>
        <end position="86"/>
    </location>
</feature>
<protein>
    <submittedName>
        <fullName evidence="2">Uncharacterized protein</fullName>
    </submittedName>
</protein>
<evidence type="ECO:0000313" key="3">
    <source>
        <dbReference type="Proteomes" id="UP000825935"/>
    </source>
</evidence>
<name>A0A8T2TQQ2_CERRI</name>
<evidence type="ECO:0000313" key="2">
    <source>
        <dbReference type="EMBL" id="KAH7425707.1"/>
    </source>
</evidence>
<dbReference type="EMBL" id="CM035416">
    <property type="protein sequence ID" value="KAH7425707.1"/>
    <property type="molecule type" value="Genomic_DNA"/>
</dbReference>
<evidence type="ECO:0000256" key="1">
    <source>
        <dbReference type="SAM" id="Coils"/>
    </source>
</evidence>
<dbReference type="Proteomes" id="UP000825935">
    <property type="component" value="Chromosome 11"/>
</dbReference>
<keyword evidence="3" id="KW-1185">Reference proteome</keyword>
<dbReference type="AlphaFoldDB" id="A0A8T2TQQ2"/>
<proteinExistence type="predicted"/>
<accession>A0A8T2TQQ2</accession>
<reference evidence="2" key="1">
    <citation type="submission" date="2021-08" db="EMBL/GenBank/DDBJ databases">
        <title>WGS assembly of Ceratopteris richardii.</title>
        <authorList>
            <person name="Marchant D.B."/>
            <person name="Chen G."/>
            <person name="Jenkins J."/>
            <person name="Shu S."/>
            <person name="Leebens-Mack J."/>
            <person name="Grimwood J."/>
            <person name="Schmutz J."/>
            <person name="Soltis P."/>
            <person name="Soltis D."/>
            <person name="Chen Z.-H."/>
        </authorList>
    </citation>
    <scope>NUCLEOTIDE SEQUENCE</scope>
    <source>
        <strain evidence="2">Whitten #5841</strain>
        <tissue evidence="2">Leaf</tissue>
    </source>
</reference>
<keyword evidence="1" id="KW-0175">Coiled coil</keyword>